<keyword evidence="3" id="KW-1185">Reference proteome</keyword>
<organism evidence="2 3">
    <name type="scientific">Xylophilus rhododendri</name>
    <dbReference type="NCBI Taxonomy" id="2697032"/>
    <lineage>
        <taxon>Bacteria</taxon>
        <taxon>Pseudomonadati</taxon>
        <taxon>Pseudomonadota</taxon>
        <taxon>Betaproteobacteria</taxon>
        <taxon>Burkholderiales</taxon>
        <taxon>Xylophilus</taxon>
    </lineage>
</organism>
<dbReference type="Pfam" id="PF06580">
    <property type="entry name" value="His_kinase"/>
    <property type="match status" value="1"/>
</dbReference>
<dbReference type="EMBL" id="CP047650">
    <property type="protein sequence ID" value="QHI99989.1"/>
    <property type="molecule type" value="Genomic_DNA"/>
</dbReference>
<dbReference type="AlphaFoldDB" id="A0A857JAC6"/>
<reference evidence="2 3" key="1">
    <citation type="submission" date="2020-01" db="EMBL/GenBank/DDBJ databases">
        <title>Genome sequencing of strain KACC 21265.</title>
        <authorList>
            <person name="Heo J."/>
            <person name="Kim S.-J."/>
            <person name="Kim J.-S."/>
            <person name="Hong S.-B."/>
            <person name="Kwon S.-W."/>
        </authorList>
    </citation>
    <scope>NUCLEOTIDE SEQUENCE [LARGE SCALE GENOMIC DNA]</scope>
    <source>
        <strain evidence="2 3">KACC 21265</strain>
    </source>
</reference>
<dbReference type="InterPro" id="IPR010559">
    <property type="entry name" value="Sig_transdc_His_kin_internal"/>
</dbReference>
<dbReference type="Proteomes" id="UP000464787">
    <property type="component" value="Chromosome"/>
</dbReference>
<accession>A0A857JAC6</accession>
<proteinExistence type="predicted"/>
<sequence length="175" mass="19716">MNTFNRMAAEPQATEELQLEQIFNLSDYLRHCLEHAVPVEVELQQEIEMLESYLRLLAAFRRCELSLPVRCLPGTRDLKLRAHSTCLIAHALLCGHPAEMAGRWTLPMRVGLTEEGDMAIDMTLRPLFHAGEPRIARVAEELQSLCDAMSSPSARWRYGILPDTGCDVAVTVRIS</sequence>
<dbReference type="RefSeq" id="WP_160553800.1">
    <property type="nucleotide sequence ID" value="NZ_CP047650.1"/>
</dbReference>
<evidence type="ECO:0000259" key="1">
    <source>
        <dbReference type="Pfam" id="PF06580"/>
    </source>
</evidence>
<evidence type="ECO:0000313" key="3">
    <source>
        <dbReference type="Proteomes" id="UP000464787"/>
    </source>
</evidence>
<feature type="domain" description="Signal transduction histidine kinase internal region" evidence="1">
    <location>
        <begin position="2"/>
        <end position="57"/>
    </location>
</feature>
<protein>
    <recommendedName>
        <fullName evidence="1">Signal transduction histidine kinase internal region domain-containing protein</fullName>
    </recommendedName>
</protein>
<dbReference type="KEGG" id="xyk:GT347_19595"/>
<name>A0A857JAC6_9BURK</name>
<gene>
    <name evidence="2" type="ORF">GT347_19595</name>
</gene>
<evidence type="ECO:0000313" key="2">
    <source>
        <dbReference type="EMBL" id="QHI99989.1"/>
    </source>
</evidence>